<sequence>MTTAQVVETSVNNNSPIQDYIHPDDQTQRFEMTPGFKPFTMGFKMREKVTSAKNVTLRDEKEDVDKICIEANNKIQDIQQPDKYKTDSDQIMKVPKKETLK</sequence>
<feature type="compositionally biased region" description="Polar residues" evidence="1">
    <location>
        <begin position="1"/>
        <end position="17"/>
    </location>
</feature>
<feature type="region of interest" description="Disordered" evidence="1">
    <location>
        <begin position="80"/>
        <end position="101"/>
    </location>
</feature>
<accession>A0ABN8M5D0</accession>
<keyword evidence="3" id="KW-1185">Reference proteome</keyword>
<evidence type="ECO:0000256" key="1">
    <source>
        <dbReference type="SAM" id="MobiDB-lite"/>
    </source>
</evidence>
<feature type="region of interest" description="Disordered" evidence="1">
    <location>
        <begin position="1"/>
        <end position="22"/>
    </location>
</feature>
<evidence type="ECO:0000313" key="3">
    <source>
        <dbReference type="Proteomes" id="UP001159427"/>
    </source>
</evidence>
<dbReference type="EMBL" id="CALNXI010000276">
    <property type="protein sequence ID" value="CAH3023823.1"/>
    <property type="molecule type" value="Genomic_DNA"/>
</dbReference>
<dbReference type="Proteomes" id="UP001159427">
    <property type="component" value="Unassembled WGS sequence"/>
</dbReference>
<organism evidence="2 3">
    <name type="scientific">Porites evermanni</name>
    <dbReference type="NCBI Taxonomy" id="104178"/>
    <lineage>
        <taxon>Eukaryota</taxon>
        <taxon>Metazoa</taxon>
        <taxon>Cnidaria</taxon>
        <taxon>Anthozoa</taxon>
        <taxon>Hexacorallia</taxon>
        <taxon>Scleractinia</taxon>
        <taxon>Fungiina</taxon>
        <taxon>Poritidae</taxon>
        <taxon>Porites</taxon>
    </lineage>
</organism>
<comment type="caution">
    <text evidence="2">The sequence shown here is derived from an EMBL/GenBank/DDBJ whole genome shotgun (WGS) entry which is preliminary data.</text>
</comment>
<proteinExistence type="predicted"/>
<gene>
    <name evidence="2" type="ORF">PEVE_00020583</name>
</gene>
<evidence type="ECO:0000313" key="2">
    <source>
        <dbReference type="EMBL" id="CAH3023823.1"/>
    </source>
</evidence>
<protein>
    <submittedName>
        <fullName evidence="2">Uncharacterized protein</fullName>
    </submittedName>
</protein>
<name>A0ABN8M5D0_9CNID</name>
<reference evidence="2 3" key="1">
    <citation type="submission" date="2022-05" db="EMBL/GenBank/DDBJ databases">
        <authorList>
            <consortium name="Genoscope - CEA"/>
            <person name="William W."/>
        </authorList>
    </citation>
    <scope>NUCLEOTIDE SEQUENCE [LARGE SCALE GENOMIC DNA]</scope>
</reference>